<gene>
    <name evidence="2" type="ORF">MGYG_01456</name>
</gene>
<dbReference type="EMBL" id="DS989822">
    <property type="protein sequence ID" value="EFQ98427.1"/>
    <property type="molecule type" value="Genomic_DNA"/>
</dbReference>
<reference evidence="3" key="1">
    <citation type="journal article" date="2012" name="MBio">
        <title>Comparative genome analysis of Trichophyton rubrum and related dermatophytes reveals candidate genes involved in infection.</title>
        <authorList>
            <person name="Martinez D.A."/>
            <person name="Oliver B.G."/>
            <person name="Graeser Y."/>
            <person name="Goldberg J.M."/>
            <person name="Li W."/>
            <person name="Martinez-Rossi N.M."/>
            <person name="Monod M."/>
            <person name="Shelest E."/>
            <person name="Barton R.C."/>
            <person name="Birch E."/>
            <person name="Brakhage A.A."/>
            <person name="Chen Z."/>
            <person name="Gurr S.J."/>
            <person name="Heiman D."/>
            <person name="Heitman J."/>
            <person name="Kosti I."/>
            <person name="Rossi A."/>
            <person name="Saif S."/>
            <person name="Samalova M."/>
            <person name="Saunders C.W."/>
            <person name="Shea T."/>
            <person name="Summerbell R.C."/>
            <person name="Xu J."/>
            <person name="Young S."/>
            <person name="Zeng Q."/>
            <person name="Birren B.W."/>
            <person name="Cuomo C.A."/>
            <person name="White T.C."/>
        </authorList>
    </citation>
    <scope>NUCLEOTIDE SEQUENCE [LARGE SCALE GENOMIC DNA]</scope>
    <source>
        <strain evidence="3">ATCC MYA-4604 / CBS 118893</strain>
    </source>
</reference>
<protein>
    <submittedName>
        <fullName evidence="2">Uncharacterized protein</fullName>
    </submittedName>
</protein>
<dbReference type="RefSeq" id="XP_003177379.1">
    <property type="nucleotide sequence ID" value="XM_003177331.1"/>
</dbReference>
<evidence type="ECO:0000313" key="3">
    <source>
        <dbReference type="Proteomes" id="UP000002669"/>
    </source>
</evidence>
<organism evidence="3">
    <name type="scientific">Arthroderma gypseum (strain ATCC MYA-4604 / CBS 118893)</name>
    <name type="common">Microsporum gypseum</name>
    <dbReference type="NCBI Taxonomy" id="535722"/>
    <lineage>
        <taxon>Eukaryota</taxon>
        <taxon>Fungi</taxon>
        <taxon>Dikarya</taxon>
        <taxon>Ascomycota</taxon>
        <taxon>Pezizomycotina</taxon>
        <taxon>Eurotiomycetes</taxon>
        <taxon>Eurotiomycetidae</taxon>
        <taxon>Onygenales</taxon>
        <taxon>Arthrodermataceae</taxon>
        <taxon>Nannizzia</taxon>
    </lineage>
</organism>
<accession>E5R0Y5</accession>
<feature type="compositionally biased region" description="Basic residues" evidence="1">
    <location>
        <begin position="61"/>
        <end position="76"/>
    </location>
</feature>
<dbReference type="HOGENOM" id="CLU_2512204_0_0_1"/>
<dbReference type="AlphaFoldDB" id="E5R0Y5"/>
<evidence type="ECO:0000256" key="1">
    <source>
        <dbReference type="SAM" id="MobiDB-lite"/>
    </source>
</evidence>
<name>E5R0Y5_ARTGP</name>
<dbReference type="VEuPathDB" id="FungiDB:MGYG_01456"/>
<dbReference type="GeneID" id="10032707"/>
<dbReference type="InParanoid" id="E5R0Y5"/>
<evidence type="ECO:0000313" key="2">
    <source>
        <dbReference type="EMBL" id="EFQ98427.1"/>
    </source>
</evidence>
<feature type="region of interest" description="Disordered" evidence="1">
    <location>
        <begin position="1"/>
        <end position="85"/>
    </location>
</feature>
<keyword evidence="3" id="KW-1185">Reference proteome</keyword>
<proteinExistence type="predicted"/>
<dbReference type="Proteomes" id="UP000002669">
    <property type="component" value="Unassembled WGS sequence"/>
</dbReference>
<sequence>METTREMETTTGVETRPACHHRRIPHTANCNSIRRLSNIRRLRSTGDNNDREVSTPQAKASGRRPSLRRRERKRHGPGFAAMWRR</sequence>